<dbReference type="Proteomes" id="UP001146120">
    <property type="component" value="Unassembled WGS sequence"/>
</dbReference>
<protein>
    <recommendedName>
        <fullName evidence="4">Rab-GAP TBC domain-containing protein</fullName>
    </recommendedName>
</protein>
<feature type="region of interest" description="Disordered" evidence="1">
    <location>
        <begin position="1"/>
        <end position="48"/>
    </location>
</feature>
<evidence type="ECO:0008006" key="4">
    <source>
        <dbReference type="Google" id="ProtNLM"/>
    </source>
</evidence>
<reference evidence="2" key="2">
    <citation type="journal article" date="2023" name="Microbiol Resour">
        <title>Decontamination and Annotation of the Draft Genome Sequence of the Oomycete Lagenidium giganteum ARSEF 373.</title>
        <authorList>
            <person name="Morgan W.R."/>
            <person name="Tartar A."/>
        </authorList>
    </citation>
    <scope>NUCLEOTIDE SEQUENCE</scope>
    <source>
        <strain evidence="2">ARSEF 373</strain>
    </source>
</reference>
<sequence length="967" mass="107933">MAEALTPQMNTTDNQQEEQRNRAQRSSYRLLGTYSSQGAVDEEEEEDPMAWADLEEFGGTKKTLEKKKPVRKLTPEEVRQQLLELKELDSKMSEATIEKRSKKGMNDTIAWLKKHSSEVETAENQKRKRSSSFVRSVLDFFGGSRSRHNSRNEMDAGNQVLEENDNFPKLASPWAKSVLTGHWSKLGFSLLNQSILEDIVRVRTVIMAEELATATPQAIASLAKWLQLFDQHVDHVTKLKEYLLEECTVIAGVGYKVTTLYDLYKEALAIALGKTHDDRKELGEAILHMFAELEAILKDELLAVQEVIQQTLNEAKAYEALSCLFHNLTDDEECGVIVSKLLGWMKNNLSDSEVKAFLALFDHDVHEKIAGEWMRHYATYLQQLDHFPVDYDRSLAFFTTLFVPLHPEKIAGEWMRHYATYLQQLDHFPVDYDRSLAFFTTLFVPLHPEKIAGEWMRHYATYLQQLDHFPVDYDRSLAFFTTAFVARWLAVMAVWAPTAAIDDYVVPSFDFAQLSEQAPQMLAALQIDGIVAIKNVPGYHEQRAAFLEQAVACTVKSQAAGADFLLHRTLKDGTQRYTISTESGHALETAASDTTDACPGYQEVYQSFSALLEAAVAVFGHALDDSGLAIDSSDLNAHDLLTDAVHLDHFHAYQAVATTARRLQTTSTDNNNNLSLDMHTDNGLMIAMTAPEYFDLLDSGSLQPKKSSSADAGLRIVTGAGTTVRPLMQKDELVLMMGSGIDRWIKTTPPLHPVLHGMRFPREVDYADGEMRKVLRGWFGKMILLAKDHRMENTGMSFGDYSHKTTRYLMESQMDREFTEVACPKFRRLEESAACYVRNCTASSGAESLENSCQITCNHDGDDEKCDKYCKCDNSTMQGHICWMLCVADIPASQCSAQQCNNGDSLDNLAMKCTAPIASNKTGNATGNTTNASTSAPTTTSTPKPSSFALQLGPAIAFTVAVAIALA</sequence>
<evidence type="ECO:0000313" key="3">
    <source>
        <dbReference type="Proteomes" id="UP001146120"/>
    </source>
</evidence>
<name>A0AAV2YGE5_9STRA</name>
<organism evidence="2 3">
    <name type="scientific">Lagenidium giganteum</name>
    <dbReference type="NCBI Taxonomy" id="4803"/>
    <lineage>
        <taxon>Eukaryota</taxon>
        <taxon>Sar</taxon>
        <taxon>Stramenopiles</taxon>
        <taxon>Oomycota</taxon>
        <taxon>Peronosporomycetes</taxon>
        <taxon>Pythiales</taxon>
        <taxon>Pythiaceae</taxon>
    </lineage>
</organism>
<evidence type="ECO:0000256" key="1">
    <source>
        <dbReference type="SAM" id="MobiDB-lite"/>
    </source>
</evidence>
<evidence type="ECO:0000313" key="2">
    <source>
        <dbReference type="EMBL" id="DAZ92443.1"/>
    </source>
</evidence>
<feature type="region of interest" description="Disordered" evidence="1">
    <location>
        <begin position="924"/>
        <end position="945"/>
    </location>
</feature>
<keyword evidence="3" id="KW-1185">Reference proteome</keyword>
<reference evidence="2" key="1">
    <citation type="submission" date="2022-11" db="EMBL/GenBank/DDBJ databases">
        <authorList>
            <person name="Morgan W.R."/>
            <person name="Tartar A."/>
        </authorList>
    </citation>
    <scope>NUCLEOTIDE SEQUENCE</scope>
    <source>
        <strain evidence="2">ARSEF 373</strain>
    </source>
</reference>
<gene>
    <name evidence="2" type="ORF">N0F65_000227</name>
</gene>
<dbReference type="AlphaFoldDB" id="A0AAV2YGE5"/>
<dbReference type="PANTHER" id="PTHR40855:SF1">
    <property type="entry name" value="CLAVAMINATE SYNTHASE-LIKE PROTEIN"/>
    <property type="match status" value="1"/>
</dbReference>
<comment type="caution">
    <text evidence="2">The sequence shown here is derived from an EMBL/GenBank/DDBJ whole genome shotgun (WGS) entry which is preliminary data.</text>
</comment>
<dbReference type="EMBL" id="DAKRPA010000436">
    <property type="protein sequence ID" value="DAZ92443.1"/>
    <property type="molecule type" value="Genomic_DNA"/>
</dbReference>
<proteinExistence type="predicted"/>
<dbReference type="PANTHER" id="PTHR40855">
    <property type="entry name" value="DIOX_N DOMAIN-CONTAINING PROTEIN"/>
    <property type="match status" value="1"/>
</dbReference>
<accession>A0AAV2YGE5</accession>